<proteinExistence type="predicted"/>
<reference evidence="1" key="1">
    <citation type="submission" date="2014-11" db="EMBL/GenBank/DDBJ databases">
        <authorList>
            <person name="Amaro Gonzalez C."/>
        </authorList>
    </citation>
    <scope>NUCLEOTIDE SEQUENCE</scope>
</reference>
<accession>A0A0E9XD98</accession>
<dbReference type="AlphaFoldDB" id="A0A0E9XD98"/>
<reference evidence="1" key="2">
    <citation type="journal article" date="2015" name="Fish Shellfish Immunol.">
        <title>Early steps in the European eel (Anguilla anguilla)-Vibrio vulnificus interaction in the gills: Role of the RtxA13 toxin.</title>
        <authorList>
            <person name="Callol A."/>
            <person name="Pajuelo D."/>
            <person name="Ebbesson L."/>
            <person name="Teles M."/>
            <person name="MacKenzie S."/>
            <person name="Amaro C."/>
        </authorList>
    </citation>
    <scope>NUCLEOTIDE SEQUENCE</scope>
</reference>
<protein>
    <submittedName>
        <fullName evidence="1">Uncharacterized protein</fullName>
    </submittedName>
</protein>
<dbReference type="EMBL" id="GBXM01007948">
    <property type="protein sequence ID" value="JAI00630.1"/>
    <property type="molecule type" value="Transcribed_RNA"/>
</dbReference>
<sequence>MPVTRVCVRAETLVHFPVIKRCDVSDSAMGLVLTQCICSAFPLREGLRCGENER</sequence>
<evidence type="ECO:0000313" key="1">
    <source>
        <dbReference type="EMBL" id="JAI00630.1"/>
    </source>
</evidence>
<organism evidence="1">
    <name type="scientific">Anguilla anguilla</name>
    <name type="common">European freshwater eel</name>
    <name type="synonym">Muraena anguilla</name>
    <dbReference type="NCBI Taxonomy" id="7936"/>
    <lineage>
        <taxon>Eukaryota</taxon>
        <taxon>Metazoa</taxon>
        <taxon>Chordata</taxon>
        <taxon>Craniata</taxon>
        <taxon>Vertebrata</taxon>
        <taxon>Euteleostomi</taxon>
        <taxon>Actinopterygii</taxon>
        <taxon>Neopterygii</taxon>
        <taxon>Teleostei</taxon>
        <taxon>Anguilliformes</taxon>
        <taxon>Anguillidae</taxon>
        <taxon>Anguilla</taxon>
    </lineage>
</organism>
<name>A0A0E9XD98_ANGAN</name>